<dbReference type="SMART" id="SM00267">
    <property type="entry name" value="GGDEF"/>
    <property type="match status" value="1"/>
</dbReference>
<dbReference type="EMBL" id="JBFWIC010000018">
    <property type="protein sequence ID" value="MEZ0475556.1"/>
    <property type="molecule type" value="Genomic_DNA"/>
</dbReference>
<dbReference type="InterPro" id="IPR035919">
    <property type="entry name" value="EAL_sf"/>
</dbReference>
<comment type="caution">
    <text evidence="4">The sequence shown here is derived from an EMBL/GenBank/DDBJ whole genome shotgun (WGS) entry which is preliminary data.</text>
</comment>
<dbReference type="SUPFAM" id="SSF141868">
    <property type="entry name" value="EAL domain-like"/>
    <property type="match status" value="1"/>
</dbReference>
<accession>A0ABV4HS16</accession>
<keyword evidence="5" id="KW-1185">Reference proteome</keyword>
<protein>
    <submittedName>
        <fullName evidence="4">EAL domain-containing protein</fullName>
    </submittedName>
</protein>
<name>A0ABV4HS16_9GAMM</name>
<dbReference type="RefSeq" id="WP_370563758.1">
    <property type="nucleotide sequence ID" value="NZ_JBFWIB010000005.1"/>
</dbReference>
<dbReference type="Pfam" id="PF00563">
    <property type="entry name" value="EAL"/>
    <property type="match status" value="1"/>
</dbReference>
<evidence type="ECO:0000259" key="2">
    <source>
        <dbReference type="PROSITE" id="PS50110"/>
    </source>
</evidence>
<dbReference type="InterPro" id="IPR011006">
    <property type="entry name" value="CheY-like_superfamily"/>
</dbReference>
<dbReference type="SMART" id="SM00448">
    <property type="entry name" value="REC"/>
    <property type="match status" value="1"/>
</dbReference>
<dbReference type="Gene3D" id="3.20.20.450">
    <property type="entry name" value="EAL domain"/>
    <property type="match status" value="1"/>
</dbReference>
<feature type="modified residue" description="4-aspartylphosphate" evidence="1">
    <location>
        <position position="110"/>
    </location>
</feature>
<dbReference type="InterPro" id="IPR029787">
    <property type="entry name" value="Nucleotide_cyclase"/>
</dbReference>
<dbReference type="SMART" id="SM00052">
    <property type="entry name" value="EAL"/>
    <property type="match status" value="1"/>
</dbReference>
<keyword evidence="1" id="KW-0597">Phosphoprotein</keyword>
<evidence type="ECO:0000256" key="1">
    <source>
        <dbReference type="PROSITE-ProRule" id="PRU00169"/>
    </source>
</evidence>
<reference evidence="4 5" key="1">
    <citation type="submission" date="2024-07" db="EMBL/GenBank/DDBJ databases">
        <title>Luteimonas salilacus sp. nov., isolated from the shore soil of Salt Lake in Tibet of China.</title>
        <authorList>
            <person name="Zhang X."/>
            <person name="Li A."/>
        </authorList>
    </citation>
    <scope>NUCLEOTIDE SEQUENCE [LARGE SCALE GENOMIC DNA]</scope>
    <source>
        <strain evidence="4 5">B3-2-R+30</strain>
    </source>
</reference>
<dbReference type="SUPFAM" id="SSF52172">
    <property type="entry name" value="CheY-like"/>
    <property type="match status" value="1"/>
</dbReference>
<dbReference type="CDD" id="cd01948">
    <property type="entry name" value="EAL"/>
    <property type="match status" value="1"/>
</dbReference>
<dbReference type="InterPro" id="IPR001633">
    <property type="entry name" value="EAL_dom"/>
</dbReference>
<dbReference type="InterPro" id="IPR000160">
    <property type="entry name" value="GGDEF_dom"/>
</dbReference>
<dbReference type="InterPro" id="IPR050706">
    <property type="entry name" value="Cyclic-di-GMP_PDE-like"/>
</dbReference>
<dbReference type="Gene3D" id="3.40.50.2300">
    <property type="match status" value="1"/>
</dbReference>
<evidence type="ECO:0000313" key="5">
    <source>
        <dbReference type="Proteomes" id="UP001566331"/>
    </source>
</evidence>
<dbReference type="SUPFAM" id="SSF55073">
    <property type="entry name" value="Nucleotide cyclase"/>
    <property type="match status" value="1"/>
</dbReference>
<dbReference type="InterPro" id="IPR043128">
    <property type="entry name" value="Rev_trsase/Diguanyl_cyclase"/>
</dbReference>
<dbReference type="PANTHER" id="PTHR33121:SF70">
    <property type="entry name" value="SIGNALING PROTEIN YKOW"/>
    <property type="match status" value="1"/>
</dbReference>
<sequence>MADDTRRAEFPPAHYWRRWSSDAAAPTLPAEDDGDAIRAELALQAASARPAAAASGEPPYRVLIVEDDRSQALFAQSVLQGAGMQAQAVSDAGQVMAALKAFQPDLVLMDLHMPAIDGAELTDMIRGNARYAHTPIVFLTGDPDPERQFEVLEIGADDFLSKPVRPRHLVAAVENRIKRARKLRAQRPDDGRHPSTGLHTRNRMLQRLAAAIPGGGDGTLYFLEIDGTAALRDRLGYATLESVLLEAGRRIAELAGGHPAARLNDNTFLIHVEHAHVEHAHVEHAHVEHAHAASAPDDPLVWARGLRDGLGGHPFDAGGEPLRLRVRIGCAALAHGFEDAGSALAAAEQALRASRNDPVGIAAYVPPEPGVLERTRGLSDMIADALAGDRLELAYQPIVAVSGGDQAQYQTLLRLRDAEGTLHTAGEILPVAEAAGLLQDIDRRVLELALALLQKQQARGMPLRLFVSQSPRSLAREGHAAWLLSAMQERGIDGTCLVIDVRQDDALVHAVSLQEFCTTMASAGAQLCLSQYRPDGDVDTLLAQLPLNFVRLAADFSSKLADVAVRDAMREAIERAHRVGLQVIGQQVEDPQAAATLWMSGIDYIQGNLVQQVADDLDFDFHHSVL</sequence>
<organism evidence="4 5">
    <name type="scientific">Luteimonas salinilitoris</name>
    <dbReference type="NCBI Taxonomy" id="3237697"/>
    <lineage>
        <taxon>Bacteria</taxon>
        <taxon>Pseudomonadati</taxon>
        <taxon>Pseudomonadota</taxon>
        <taxon>Gammaproteobacteria</taxon>
        <taxon>Lysobacterales</taxon>
        <taxon>Lysobacteraceae</taxon>
        <taxon>Luteimonas</taxon>
    </lineage>
</organism>
<gene>
    <name evidence="4" type="ORF">AB6713_13175</name>
</gene>
<dbReference type="Gene3D" id="3.30.70.270">
    <property type="match status" value="1"/>
</dbReference>
<feature type="domain" description="EAL" evidence="3">
    <location>
        <begin position="375"/>
        <end position="626"/>
    </location>
</feature>
<evidence type="ECO:0000313" key="4">
    <source>
        <dbReference type="EMBL" id="MEZ0475556.1"/>
    </source>
</evidence>
<proteinExistence type="predicted"/>
<feature type="domain" description="Response regulatory" evidence="2">
    <location>
        <begin position="61"/>
        <end position="177"/>
    </location>
</feature>
<dbReference type="PROSITE" id="PS50110">
    <property type="entry name" value="RESPONSE_REGULATORY"/>
    <property type="match status" value="1"/>
</dbReference>
<dbReference type="Pfam" id="PF00072">
    <property type="entry name" value="Response_reg"/>
    <property type="match status" value="1"/>
</dbReference>
<dbReference type="InterPro" id="IPR001789">
    <property type="entry name" value="Sig_transdc_resp-reg_receiver"/>
</dbReference>
<dbReference type="Proteomes" id="UP001566331">
    <property type="component" value="Unassembled WGS sequence"/>
</dbReference>
<dbReference type="CDD" id="cd17546">
    <property type="entry name" value="REC_hyHK_CKI1_RcsC-like"/>
    <property type="match status" value="1"/>
</dbReference>
<dbReference type="PROSITE" id="PS50883">
    <property type="entry name" value="EAL"/>
    <property type="match status" value="1"/>
</dbReference>
<evidence type="ECO:0000259" key="3">
    <source>
        <dbReference type="PROSITE" id="PS50883"/>
    </source>
</evidence>
<dbReference type="PANTHER" id="PTHR33121">
    <property type="entry name" value="CYCLIC DI-GMP PHOSPHODIESTERASE PDEF"/>
    <property type="match status" value="1"/>
</dbReference>